<dbReference type="InterPro" id="IPR012677">
    <property type="entry name" value="Nucleotide-bd_a/b_plait_sf"/>
</dbReference>
<gene>
    <name evidence="2" type="ORF">SUZIE_101970</name>
</gene>
<dbReference type="Gene3D" id="3.30.70.330">
    <property type="match status" value="1"/>
</dbReference>
<dbReference type="EMBL" id="JAATJV010133946">
    <property type="protein sequence ID" value="MBZ3869243.1"/>
    <property type="molecule type" value="Genomic_DNA"/>
</dbReference>
<evidence type="ECO:0000256" key="1">
    <source>
        <dbReference type="SAM" id="MobiDB-lite"/>
    </source>
</evidence>
<evidence type="ECO:0000313" key="3">
    <source>
        <dbReference type="Proteomes" id="UP001166674"/>
    </source>
</evidence>
<dbReference type="SUPFAM" id="SSF54928">
    <property type="entry name" value="RNA-binding domain, RBD"/>
    <property type="match status" value="1"/>
</dbReference>
<comment type="caution">
    <text evidence="2">The sequence shown here is derived from an EMBL/GenBank/DDBJ whole genome shotgun (WGS) entry which is preliminary data.</text>
</comment>
<sequence length="246" mass="27465">MGFKSEEEAQTSLSHFNKSFIDSSWITNDNKGKVPSELEKLKEGSEFQEFLSVHQKWTQVVTWTNDALDTDPLIGKSKLTSDYLNFDSDSGQESEEEAAEDPAVEQGLEPNMAAQKGLSDMEYLKSKMVTAESSSEEESEDEAVNCDEGNGHYIEVFREKHVPTAKGPLQNSPLSELHYPIDSLTKEPKGFVFVTFMFPEHALKAYVAVDVQVFQGRMLHVLPSTIRQEVSEDVDTPGSSYKKALG</sequence>
<name>A0AA41MCD4_SCICA</name>
<feature type="compositionally biased region" description="Acidic residues" evidence="1">
    <location>
        <begin position="90"/>
        <end position="103"/>
    </location>
</feature>
<keyword evidence="3" id="KW-1185">Reference proteome</keyword>
<dbReference type="AlphaFoldDB" id="A0AA41MCD4"/>
<feature type="region of interest" description="Disordered" evidence="1">
    <location>
        <begin position="85"/>
        <end position="104"/>
    </location>
</feature>
<protein>
    <submittedName>
        <fullName evidence="2">RNA-binding protein 19</fullName>
    </submittedName>
</protein>
<organism evidence="2 3">
    <name type="scientific">Sciurus carolinensis</name>
    <name type="common">Eastern gray squirrel</name>
    <dbReference type="NCBI Taxonomy" id="30640"/>
    <lineage>
        <taxon>Eukaryota</taxon>
        <taxon>Metazoa</taxon>
        <taxon>Chordata</taxon>
        <taxon>Craniata</taxon>
        <taxon>Vertebrata</taxon>
        <taxon>Euteleostomi</taxon>
        <taxon>Mammalia</taxon>
        <taxon>Eutheria</taxon>
        <taxon>Euarchontoglires</taxon>
        <taxon>Glires</taxon>
        <taxon>Rodentia</taxon>
        <taxon>Sciuromorpha</taxon>
        <taxon>Sciuridae</taxon>
        <taxon>Sciurinae</taxon>
        <taxon>Sciurini</taxon>
        <taxon>Sciurus</taxon>
    </lineage>
</organism>
<reference evidence="2" key="1">
    <citation type="submission" date="2020-03" db="EMBL/GenBank/DDBJ databases">
        <title>Studies in the Genomics of Life Span.</title>
        <authorList>
            <person name="Glass D."/>
        </authorList>
    </citation>
    <scope>NUCLEOTIDE SEQUENCE</scope>
    <source>
        <strain evidence="2">SUZIE</strain>
        <tissue evidence="2">Muscle</tissue>
    </source>
</reference>
<evidence type="ECO:0000313" key="2">
    <source>
        <dbReference type="EMBL" id="MBZ3869243.1"/>
    </source>
</evidence>
<dbReference type="Proteomes" id="UP001166674">
    <property type="component" value="Unassembled WGS sequence"/>
</dbReference>
<dbReference type="GO" id="GO:0003676">
    <property type="term" value="F:nucleic acid binding"/>
    <property type="evidence" value="ECO:0007669"/>
    <property type="project" value="InterPro"/>
</dbReference>
<proteinExistence type="predicted"/>
<accession>A0AA41MCD4</accession>
<dbReference type="InterPro" id="IPR035979">
    <property type="entry name" value="RBD_domain_sf"/>
</dbReference>